<dbReference type="SUPFAM" id="SSF46689">
    <property type="entry name" value="Homeodomain-like"/>
    <property type="match status" value="1"/>
</dbReference>
<evidence type="ECO:0000256" key="1">
    <source>
        <dbReference type="ARBA" id="ARBA00004123"/>
    </source>
</evidence>
<dbReference type="InterPro" id="IPR009057">
    <property type="entry name" value="Homeodomain-like_sf"/>
</dbReference>
<feature type="non-terminal residue" evidence="4">
    <location>
        <position position="332"/>
    </location>
</feature>
<comment type="subcellular location">
    <subcellularLocation>
        <location evidence="1">Nucleus</location>
    </subcellularLocation>
</comment>
<dbReference type="PANTHER" id="PTHR19303:SF73">
    <property type="entry name" value="PROTEIN PDC2"/>
    <property type="match status" value="1"/>
</dbReference>
<dbReference type="GO" id="GO:0003677">
    <property type="term" value="F:DNA binding"/>
    <property type="evidence" value="ECO:0007669"/>
    <property type="project" value="UniProtKB-KW"/>
</dbReference>
<dbReference type="PROSITE" id="PS51253">
    <property type="entry name" value="HTH_CENPB"/>
    <property type="match status" value="1"/>
</dbReference>
<gene>
    <name evidence="4" type="primary">TIGD1-L95</name>
    <name evidence="4" type="ORF">Hamer_G003873</name>
</gene>
<evidence type="ECO:0000313" key="4">
    <source>
        <dbReference type="EMBL" id="KAG7178103.1"/>
    </source>
</evidence>
<dbReference type="Gene3D" id="1.10.10.60">
    <property type="entry name" value="Homeodomain-like"/>
    <property type="match status" value="1"/>
</dbReference>
<reference evidence="4" key="1">
    <citation type="journal article" date="2021" name="Sci. Adv.">
        <title>The American lobster genome reveals insights on longevity, neural, and immune adaptations.</title>
        <authorList>
            <person name="Polinski J.M."/>
            <person name="Zimin A.V."/>
            <person name="Clark K.F."/>
            <person name="Kohn A.B."/>
            <person name="Sadowski N."/>
            <person name="Timp W."/>
            <person name="Ptitsyn A."/>
            <person name="Khanna P."/>
            <person name="Romanova D.Y."/>
            <person name="Williams P."/>
            <person name="Greenwood S.J."/>
            <person name="Moroz L.L."/>
            <person name="Walt D.R."/>
            <person name="Bodnar A.G."/>
        </authorList>
    </citation>
    <scope>NUCLEOTIDE SEQUENCE</scope>
    <source>
        <strain evidence="4">GMGI-L3</strain>
    </source>
</reference>
<evidence type="ECO:0000259" key="3">
    <source>
        <dbReference type="PROSITE" id="PS51253"/>
    </source>
</evidence>
<dbReference type="EMBL" id="JAHLQT010000697">
    <property type="protein sequence ID" value="KAG7178103.1"/>
    <property type="molecule type" value="Genomic_DNA"/>
</dbReference>
<name>A0A8J5NEM8_HOMAM</name>
<evidence type="ECO:0000313" key="5">
    <source>
        <dbReference type="Proteomes" id="UP000747542"/>
    </source>
</evidence>
<keyword evidence="2" id="KW-0238">DNA-binding</keyword>
<comment type="caution">
    <text evidence="4">The sequence shown here is derived from an EMBL/GenBank/DDBJ whole genome shotgun (WGS) entry which is preliminary data.</text>
</comment>
<dbReference type="Proteomes" id="UP000747542">
    <property type="component" value="Unassembled WGS sequence"/>
</dbReference>
<organism evidence="4 5">
    <name type="scientific">Homarus americanus</name>
    <name type="common">American lobster</name>
    <dbReference type="NCBI Taxonomy" id="6706"/>
    <lineage>
        <taxon>Eukaryota</taxon>
        <taxon>Metazoa</taxon>
        <taxon>Ecdysozoa</taxon>
        <taxon>Arthropoda</taxon>
        <taxon>Crustacea</taxon>
        <taxon>Multicrustacea</taxon>
        <taxon>Malacostraca</taxon>
        <taxon>Eumalacostraca</taxon>
        <taxon>Eucarida</taxon>
        <taxon>Decapoda</taxon>
        <taxon>Pleocyemata</taxon>
        <taxon>Astacidea</taxon>
        <taxon>Nephropoidea</taxon>
        <taxon>Nephropidae</taxon>
        <taxon>Homarus</taxon>
    </lineage>
</organism>
<dbReference type="PANTHER" id="PTHR19303">
    <property type="entry name" value="TRANSPOSON"/>
    <property type="match status" value="1"/>
</dbReference>
<keyword evidence="5" id="KW-1185">Reference proteome</keyword>
<dbReference type="Pfam" id="PF03184">
    <property type="entry name" value="DDE_1"/>
    <property type="match status" value="1"/>
</dbReference>
<dbReference type="InterPro" id="IPR006600">
    <property type="entry name" value="HTH_CenpB_DNA-bd_dom"/>
</dbReference>
<dbReference type="InterPro" id="IPR050863">
    <property type="entry name" value="CenT-Element_Derived"/>
</dbReference>
<dbReference type="InterPro" id="IPR004875">
    <property type="entry name" value="DDE_SF_endonuclease_dom"/>
</dbReference>
<dbReference type="AlphaFoldDB" id="A0A8J5NEM8"/>
<feature type="non-terminal residue" evidence="4">
    <location>
        <position position="1"/>
    </location>
</feature>
<dbReference type="Pfam" id="PF03221">
    <property type="entry name" value="HTH_Tnp_Tc5"/>
    <property type="match status" value="1"/>
</dbReference>
<feature type="domain" description="HTH CENPB-type" evidence="3">
    <location>
        <begin position="102"/>
        <end position="180"/>
    </location>
</feature>
<protein>
    <submittedName>
        <fullName evidence="4">Tigger transposable element-derived protein 1-like 95</fullName>
    </submittedName>
</protein>
<evidence type="ECO:0000256" key="2">
    <source>
        <dbReference type="ARBA" id="ARBA00023125"/>
    </source>
</evidence>
<dbReference type="GO" id="GO:0005634">
    <property type="term" value="C:nucleus"/>
    <property type="evidence" value="ECO:0007669"/>
    <property type="project" value="UniProtKB-SubCell"/>
</dbReference>
<proteinExistence type="predicted"/>
<accession>A0A8J5NEM8</accession>
<sequence length="332" mass="37958">CGSLDRWARRSLSSKSDLSLCVLASTSRALTAAALRLLSTLSYALRVKIVEYIEKGMKTSEIRRLTGAPESTIRTLKQKKGTIKQQMDIGKKHFATHERMSADTSEYHKIITITKAYLSRWLSRRVKEDASVSGPELCEQARVIYSALCKKENISSPPSFKASVGWLVNFKKRCQVKLVKYHGEIASADISGADSFPAIAKQIVEDGGYSYEQIYNCDETGFYWKTSPTTMYMHKTEKQAKGTKLARYQKPHAYRNQDMNKLNVYWEKTAKGYMEKNLSKKWFEKYFIPDARAHCRHKNLDFKVLLFMDFHPNVQACFLPANTTSKIQPLDS</sequence>